<name>A0A6A4SMA3_SCOMX</name>
<organism evidence="2 3">
    <name type="scientific">Scophthalmus maximus</name>
    <name type="common">Turbot</name>
    <name type="synonym">Psetta maxima</name>
    <dbReference type="NCBI Taxonomy" id="52904"/>
    <lineage>
        <taxon>Eukaryota</taxon>
        <taxon>Metazoa</taxon>
        <taxon>Chordata</taxon>
        <taxon>Craniata</taxon>
        <taxon>Vertebrata</taxon>
        <taxon>Euteleostomi</taxon>
        <taxon>Actinopterygii</taxon>
        <taxon>Neopterygii</taxon>
        <taxon>Teleostei</taxon>
        <taxon>Neoteleostei</taxon>
        <taxon>Acanthomorphata</taxon>
        <taxon>Carangaria</taxon>
        <taxon>Pleuronectiformes</taxon>
        <taxon>Pleuronectoidei</taxon>
        <taxon>Scophthalmidae</taxon>
        <taxon>Scophthalmus</taxon>
    </lineage>
</organism>
<evidence type="ECO:0000256" key="1">
    <source>
        <dbReference type="SAM" id="MobiDB-lite"/>
    </source>
</evidence>
<proteinExistence type="predicted"/>
<dbReference type="AlphaFoldDB" id="A0A6A4SMA3"/>
<feature type="compositionally biased region" description="Acidic residues" evidence="1">
    <location>
        <begin position="27"/>
        <end position="39"/>
    </location>
</feature>
<evidence type="ECO:0000313" key="2">
    <source>
        <dbReference type="EMBL" id="KAF0033749.1"/>
    </source>
</evidence>
<accession>A0A6A4SMA3</accession>
<protein>
    <submittedName>
        <fullName evidence="2">Uncharacterized protein</fullName>
    </submittedName>
</protein>
<feature type="region of interest" description="Disordered" evidence="1">
    <location>
        <begin position="17"/>
        <end position="39"/>
    </location>
</feature>
<dbReference type="Proteomes" id="UP000438429">
    <property type="component" value="Unassembled WGS sequence"/>
</dbReference>
<comment type="caution">
    <text evidence="2">The sequence shown here is derived from an EMBL/GenBank/DDBJ whole genome shotgun (WGS) entry which is preliminary data.</text>
</comment>
<reference evidence="2 3" key="1">
    <citation type="submission" date="2019-06" db="EMBL/GenBank/DDBJ databases">
        <title>Draft genomes of female and male turbot (Scophthalmus maximus).</title>
        <authorList>
            <person name="Xu H."/>
            <person name="Xu X.-W."/>
            <person name="Shao C."/>
            <person name="Chen S."/>
        </authorList>
    </citation>
    <scope>NUCLEOTIDE SEQUENCE [LARGE SCALE GENOMIC DNA]</scope>
    <source>
        <strain evidence="2">Ysfricsl-2016a</strain>
        <tissue evidence="2">Blood</tissue>
    </source>
</reference>
<sequence length="85" mass="9407">MQHPGCTHRQDSRIGLRFACGNGGGDDSGDEDEEEEEYEEAGIRFEKKHKEGKCDVGCKASLSQFEHRMCQSASKVSAIQNMKNG</sequence>
<evidence type="ECO:0000313" key="3">
    <source>
        <dbReference type="Proteomes" id="UP000438429"/>
    </source>
</evidence>
<gene>
    <name evidence="2" type="ORF">F2P81_013815</name>
</gene>
<dbReference type="EMBL" id="VEVO01000012">
    <property type="protein sequence ID" value="KAF0033749.1"/>
    <property type="molecule type" value="Genomic_DNA"/>
</dbReference>